<dbReference type="Pfam" id="PF01955">
    <property type="entry name" value="CbiZ"/>
    <property type="match status" value="1"/>
</dbReference>
<comment type="caution">
    <text evidence="1">The sequence shown here is derived from an EMBL/GenBank/DDBJ whole genome shotgun (WGS) entry which is preliminary data.</text>
</comment>
<protein>
    <submittedName>
        <fullName evidence="1">Adenosylcobinamide amidohydrolase</fullName>
    </submittedName>
</protein>
<dbReference type="Proteomes" id="UP001198862">
    <property type="component" value="Unassembled WGS sequence"/>
</dbReference>
<dbReference type="InterPro" id="IPR052209">
    <property type="entry name" value="CbiZ"/>
</dbReference>
<evidence type="ECO:0000313" key="1">
    <source>
        <dbReference type="EMBL" id="MCC8432602.1"/>
    </source>
</evidence>
<dbReference type="PANTHER" id="PTHR35336:SF5">
    <property type="entry name" value="ADENOSYLCOBINAMIDE AMIDOHYDROLASE"/>
    <property type="match status" value="1"/>
</dbReference>
<dbReference type="EMBL" id="JAJISD010000016">
    <property type="protein sequence ID" value="MCC8432602.1"/>
    <property type="molecule type" value="Genomic_DNA"/>
</dbReference>
<organism evidence="1 2">
    <name type="scientific">Reyranella aquatilis</name>
    <dbReference type="NCBI Taxonomy" id="2035356"/>
    <lineage>
        <taxon>Bacteria</taxon>
        <taxon>Pseudomonadati</taxon>
        <taxon>Pseudomonadota</taxon>
        <taxon>Alphaproteobacteria</taxon>
        <taxon>Hyphomicrobiales</taxon>
        <taxon>Reyranellaceae</taxon>
        <taxon>Reyranella</taxon>
    </lineage>
</organism>
<sequence>MPFTLDCAPPFLTLRFAEPQRTLGWSLLHPGFAVARDVVWVEVRNRDLGPSVDPLEFLAARRAEAGLPDALAFMTSRDISRHHRAERTVEGIVATCVTTVGLANAERVGARKLRAPHAGTINTLVHVSVPLTDGALVEALSIVSEARTAAIVDWGRAEPGAAVTGTGTDCIVVASPQSGSPQSGPQQAYAGLHTAVGEAIGGAVYEATLEGAGQWQQDFAAFIAAGNVAVPR</sequence>
<reference evidence="1 2" key="1">
    <citation type="submission" date="2021-11" db="EMBL/GenBank/DDBJ databases">
        <authorList>
            <person name="Lee D.-H."/>
            <person name="Kim S.-B."/>
        </authorList>
    </citation>
    <scope>NUCLEOTIDE SEQUENCE [LARGE SCALE GENOMIC DNA]</scope>
    <source>
        <strain evidence="1 2">KCTC 52223</strain>
    </source>
</reference>
<gene>
    <name evidence="1" type="ORF">LJ725_26830</name>
</gene>
<keyword evidence="2" id="KW-1185">Reference proteome</keyword>
<name>A0ABS8L2N6_9HYPH</name>
<evidence type="ECO:0000313" key="2">
    <source>
        <dbReference type="Proteomes" id="UP001198862"/>
    </source>
</evidence>
<dbReference type="InterPro" id="IPR002808">
    <property type="entry name" value="AdoCbi_amidolase"/>
</dbReference>
<proteinExistence type="predicted"/>
<dbReference type="PANTHER" id="PTHR35336">
    <property type="entry name" value="ADENOSYLCOBINAMIDE AMIDOHYDROLASE"/>
    <property type="match status" value="1"/>
</dbReference>
<dbReference type="RefSeq" id="WP_230554023.1">
    <property type="nucleotide sequence ID" value="NZ_JAJISD010000016.1"/>
</dbReference>
<accession>A0ABS8L2N6</accession>